<keyword evidence="2" id="KW-0285">Flavoprotein</keyword>
<dbReference type="PANTHER" id="PTHR11748:SF111">
    <property type="entry name" value="D-LACTATE DEHYDROGENASE, MITOCHONDRIAL-RELATED"/>
    <property type="match status" value="1"/>
</dbReference>
<feature type="domain" description="FAD-binding PCMH-type" evidence="5">
    <location>
        <begin position="59"/>
        <end position="244"/>
    </location>
</feature>
<keyword evidence="4" id="KW-0560">Oxidoreductase</keyword>
<evidence type="ECO:0000313" key="6">
    <source>
        <dbReference type="EMBL" id="MCL3993464.1"/>
    </source>
</evidence>
<name>A0ABT0NPV0_9ACTN</name>
<dbReference type="InterPro" id="IPR016170">
    <property type="entry name" value="Cytok_DH_C_sf"/>
</dbReference>
<evidence type="ECO:0000256" key="1">
    <source>
        <dbReference type="ARBA" id="ARBA00008000"/>
    </source>
</evidence>
<dbReference type="Gene3D" id="3.30.43.10">
    <property type="entry name" value="Uridine Diphospho-n-acetylenolpyruvylglucosamine Reductase, domain 2"/>
    <property type="match status" value="1"/>
</dbReference>
<gene>
    <name evidence="6" type="ORF">M4438_07985</name>
</gene>
<keyword evidence="7" id="KW-1185">Reference proteome</keyword>
<dbReference type="InterPro" id="IPR036318">
    <property type="entry name" value="FAD-bd_PCMH-like_sf"/>
</dbReference>
<dbReference type="PROSITE" id="PS51387">
    <property type="entry name" value="FAD_PCMH"/>
    <property type="match status" value="1"/>
</dbReference>
<reference evidence="6 7" key="1">
    <citation type="submission" date="2022-05" db="EMBL/GenBank/DDBJ databases">
        <title>Genome Resource of Streptomyces lavenduligriseus GA1-1, a Strain with Broad-Spectrum Antifungal Activity against Phytopathogenic Fungi.</title>
        <authorList>
            <person name="Qi D."/>
        </authorList>
    </citation>
    <scope>NUCLEOTIDE SEQUENCE [LARGE SCALE GENOMIC DNA]</scope>
    <source>
        <strain evidence="6 7">GA1-1</strain>
    </source>
</reference>
<dbReference type="Pfam" id="PF01565">
    <property type="entry name" value="FAD_binding_4"/>
    <property type="match status" value="1"/>
</dbReference>
<dbReference type="InterPro" id="IPR016169">
    <property type="entry name" value="FAD-bd_PCMH_sub2"/>
</dbReference>
<sequence>MPELTTAVDSPVTAPPGPGSAALRAALDAAARVLGEDRVARAADDAERSRLLGPNTSLFRSRRVAAVLRPTTAEQVREIVELFSREPDSGSLHAVSTGRNWGLGSREPAQDDVVVLDLGGLDRVRTLDLDAGWAVVEPGVTQGQLSRLLSHTPRLVNVTVSAAETSIVGNALDRGVGMRGQRTEDLVGLEVVLPGGETVRVGWWPTAGRTAPVYPHGLGPSALPLFVQSNLGVVTAAVIRLPPCPEAGRVIRLSFPAPALAEVTDAVRRWVAQGLTRGVPRIYDPAAGQAYGGAEGEYLVHLPVDGTAEAVEALTGILTAEARRTGLFTDISATDGSDPSHPNHEVTRLVERGYAGDPDITDTLFRAKMGVGADKVDTAAGFLFFLPLLPFTGEAVAHADRLLREAAAETGVRLSATLHLLGPDLIDCVVAMKFPHEEEAAERAHRALDLLYASFAEAGFTPYRLDIDHAGQRDALSVDAAAVALTRRLKAVLDPNNAIAPGRYR</sequence>
<dbReference type="Gene3D" id="3.30.465.10">
    <property type="match status" value="1"/>
</dbReference>
<evidence type="ECO:0000313" key="7">
    <source>
        <dbReference type="Proteomes" id="UP001202052"/>
    </source>
</evidence>
<dbReference type="Gene3D" id="3.40.462.10">
    <property type="entry name" value="FAD-linked oxidases, C-terminal domain"/>
    <property type="match status" value="1"/>
</dbReference>
<dbReference type="PANTHER" id="PTHR11748">
    <property type="entry name" value="D-LACTATE DEHYDROGENASE"/>
    <property type="match status" value="1"/>
</dbReference>
<dbReference type="SUPFAM" id="SSF55103">
    <property type="entry name" value="FAD-linked oxidases, C-terminal domain"/>
    <property type="match status" value="1"/>
</dbReference>
<dbReference type="InterPro" id="IPR016167">
    <property type="entry name" value="FAD-bd_PCMH_sub1"/>
</dbReference>
<dbReference type="InterPro" id="IPR006094">
    <property type="entry name" value="Oxid_FAD_bind_N"/>
</dbReference>
<comment type="caution">
    <text evidence="6">The sequence shown here is derived from an EMBL/GenBank/DDBJ whole genome shotgun (WGS) entry which is preliminary data.</text>
</comment>
<evidence type="ECO:0000256" key="3">
    <source>
        <dbReference type="ARBA" id="ARBA00022827"/>
    </source>
</evidence>
<comment type="similarity">
    <text evidence="1">Belongs to the FAD-binding oxidoreductase/transferase type 4 family.</text>
</comment>
<dbReference type="RefSeq" id="WP_249458121.1">
    <property type="nucleotide sequence ID" value="NZ_JAMCCK010000013.1"/>
</dbReference>
<evidence type="ECO:0000256" key="2">
    <source>
        <dbReference type="ARBA" id="ARBA00022630"/>
    </source>
</evidence>
<evidence type="ECO:0000256" key="4">
    <source>
        <dbReference type="ARBA" id="ARBA00023002"/>
    </source>
</evidence>
<accession>A0ABT0NPV0</accession>
<dbReference type="EMBL" id="JAMCCK010000013">
    <property type="protein sequence ID" value="MCL3993464.1"/>
    <property type="molecule type" value="Genomic_DNA"/>
</dbReference>
<organism evidence="6 7">
    <name type="scientific">Streptomyces lavenduligriseus</name>
    <dbReference type="NCBI Taxonomy" id="67315"/>
    <lineage>
        <taxon>Bacteria</taxon>
        <taxon>Bacillati</taxon>
        <taxon>Actinomycetota</taxon>
        <taxon>Actinomycetes</taxon>
        <taxon>Kitasatosporales</taxon>
        <taxon>Streptomycetaceae</taxon>
        <taxon>Streptomyces</taxon>
    </lineage>
</organism>
<protein>
    <submittedName>
        <fullName evidence="6">FAD-binding oxidoreductase</fullName>
    </submittedName>
</protein>
<proteinExistence type="inferred from homology"/>
<keyword evidence="3" id="KW-0274">FAD</keyword>
<dbReference type="InterPro" id="IPR016164">
    <property type="entry name" value="FAD-linked_Oxase-like_C"/>
</dbReference>
<dbReference type="SUPFAM" id="SSF56176">
    <property type="entry name" value="FAD-binding/transporter-associated domain-like"/>
    <property type="match status" value="1"/>
</dbReference>
<dbReference type="InterPro" id="IPR016166">
    <property type="entry name" value="FAD-bd_PCMH"/>
</dbReference>
<dbReference type="Proteomes" id="UP001202052">
    <property type="component" value="Unassembled WGS sequence"/>
</dbReference>
<evidence type="ECO:0000259" key="5">
    <source>
        <dbReference type="PROSITE" id="PS51387"/>
    </source>
</evidence>